<keyword evidence="3" id="KW-1185">Reference proteome</keyword>
<reference evidence="2 3" key="1">
    <citation type="journal article" date="2020" name="Mol. Biol. Evol.">
        <title>Interspecific Gene Flow and the Evolution of Specialization in Black and White Rhinoceros.</title>
        <authorList>
            <person name="Moodley Y."/>
            <person name="Westbury M.V."/>
            <person name="Russo I.M."/>
            <person name="Gopalakrishnan S."/>
            <person name="Rakotoarivelo A."/>
            <person name="Olsen R.A."/>
            <person name="Prost S."/>
            <person name="Tunstall T."/>
            <person name="Ryder O.A."/>
            <person name="Dalen L."/>
            <person name="Bruford M.W."/>
        </authorList>
    </citation>
    <scope>NUCLEOTIDE SEQUENCE [LARGE SCALE GENOMIC DNA]</scope>
    <source>
        <strain evidence="2">SBR-YM</strain>
        <tissue evidence="2">Skin</tissue>
    </source>
</reference>
<sequence length="224" mass="26618">MSFIELYLSIHRSLRKSFNDLGKFDTLDNFEMSHLPSSKYIHTENVEQNVRQWNKDKINLLPRPIPLERITNTEEVIFKPKFEQTKTKLRDSQGRKREEKRKANRRKSKCLSRYRERKKKIKKIIISKKYLDDSAPKMRNDSNREKTEDSKPTQTLISALQSPRLILKDITNVYLSPAVKIRKLNLFPEKNKEIPPMTFPTSRCTVSMNYKSLTHFEIKNRGTF</sequence>
<dbReference type="AlphaFoldDB" id="A0A7J7F707"/>
<organism evidence="2 3">
    <name type="scientific">Diceros bicornis minor</name>
    <name type="common">South-central black rhinoceros</name>
    <dbReference type="NCBI Taxonomy" id="77932"/>
    <lineage>
        <taxon>Eukaryota</taxon>
        <taxon>Metazoa</taxon>
        <taxon>Chordata</taxon>
        <taxon>Craniata</taxon>
        <taxon>Vertebrata</taxon>
        <taxon>Euteleostomi</taxon>
        <taxon>Mammalia</taxon>
        <taxon>Eutheria</taxon>
        <taxon>Laurasiatheria</taxon>
        <taxon>Perissodactyla</taxon>
        <taxon>Rhinocerotidae</taxon>
        <taxon>Diceros</taxon>
    </lineage>
</organism>
<protein>
    <submittedName>
        <fullName evidence="2">Uncharacterized protein</fullName>
    </submittedName>
</protein>
<feature type="compositionally biased region" description="Basic and acidic residues" evidence="1">
    <location>
        <begin position="133"/>
        <end position="151"/>
    </location>
</feature>
<evidence type="ECO:0000313" key="2">
    <source>
        <dbReference type="EMBL" id="KAF5923658.1"/>
    </source>
</evidence>
<feature type="compositionally biased region" description="Basic and acidic residues" evidence="1">
    <location>
        <begin position="86"/>
        <end position="101"/>
    </location>
</feature>
<accession>A0A7J7F707</accession>
<evidence type="ECO:0000256" key="1">
    <source>
        <dbReference type="SAM" id="MobiDB-lite"/>
    </source>
</evidence>
<gene>
    <name evidence="2" type="ORF">HPG69_011055</name>
</gene>
<feature type="region of interest" description="Disordered" evidence="1">
    <location>
        <begin position="133"/>
        <end position="155"/>
    </location>
</feature>
<feature type="region of interest" description="Disordered" evidence="1">
    <location>
        <begin position="86"/>
        <end position="112"/>
    </location>
</feature>
<feature type="compositionally biased region" description="Basic residues" evidence="1">
    <location>
        <begin position="102"/>
        <end position="112"/>
    </location>
</feature>
<dbReference type="EMBL" id="JACDTQ010001212">
    <property type="protein sequence ID" value="KAF5923658.1"/>
    <property type="molecule type" value="Genomic_DNA"/>
</dbReference>
<evidence type="ECO:0000313" key="3">
    <source>
        <dbReference type="Proteomes" id="UP000551758"/>
    </source>
</evidence>
<name>A0A7J7F707_DICBM</name>
<proteinExistence type="predicted"/>
<comment type="caution">
    <text evidence="2">The sequence shown here is derived from an EMBL/GenBank/DDBJ whole genome shotgun (WGS) entry which is preliminary data.</text>
</comment>
<dbReference type="Proteomes" id="UP000551758">
    <property type="component" value="Unassembled WGS sequence"/>
</dbReference>